<dbReference type="EMBL" id="BAAAQB010000038">
    <property type="protein sequence ID" value="GAA2141506.1"/>
    <property type="molecule type" value="Genomic_DNA"/>
</dbReference>
<feature type="transmembrane region" description="Helical" evidence="2">
    <location>
        <begin position="138"/>
        <end position="155"/>
    </location>
</feature>
<feature type="transmembrane region" description="Helical" evidence="2">
    <location>
        <begin position="47"/>
        <end position="70"/>
    </location>
</feature>
<evidence type="ECO:0000313" key="4">
    <source>
        <dbReference type="Proteomes" id="UP001500102"/>
    </source>
</evidence>
<proteinExistence type="predicted"/>
<evidence type="ECO:0000256" key="1">
    <source>
        <dbReference type="SAM" id="MobiDB-lite"/>
    </source>
</evidence>
<name>A0ABN2ZG44_9MICC</name>
<evidence type="ECO:0000313" key="3">
    <source>
        <dbReference type="EMBL" id="GAA2141506.1"/>
    </source>
</evidence>
<comment type="caution">
    <text evidence="3">The sequence shown here is derived from an EMBL/GenBank/DDBJ whole genome shotgun (WGS) entry which is preliminary data.</text>
</comment>
<feature type="transmembrane region" description="Helical" evidence="2">
    <location>
        <begin position="82"/>
        <end position="103"/>
    </location>
</feature>
<evidence type="ECO:0008006" key="5">
    <source>
        <dbReference type="Google" id="ProtNLM"/>
    </source>
</evidence>
<evidence type="ECO:0000256" key="2">
    <source>
        <dbReference type="SAM" id="Phobius"/>
    </source>
</evidence>
<accession>A0ABN2ZG44</accession>
<sequence>MNPEDPRENAAENAGDSPSNHAGGNPGENPLRREAGDPATAVVRPRAVVVIAVVVALEATALLLAGVWYGTQLVTGAPVLSFWGAVFTLCLLLAASVWLFAVARFLMRGFRWPRAGALIAQLIVLSIGFPTLTGGYPLAGLAMVVPAATAIVLLFDKRVIAFGSRAAGAPPAL</sequence>
<feature type="transmembrane region" description="Helical" evidence="2">
    <location>
        <begin position="115"/>
        <end position="132"/>
    </location>
</feature>
<reference evidence="3 4" key="1">
    <citation type="journal article" date="2019" name="Int. J. Syst. Evol. Microbiol.">
        <title>The Global Catalogue of Microorganisms (GCM) 10K type strain sequencing project: providing services to taxonomists for standard genome sequencing and annotation.</title>
        <authorList>
            <consortium name="The Broad Institute Genomics Platform"/>
            <consortium name="The Broad Institute Genome Sequencing Center for Infectious Disease"/>
            <person name="Wu L."/>
            <person name="Ma J."/>
        </authorList>
    </citation>
    <scope>NUCLEOTIDE SEQUENCE [LARGE SCALE GENOMIC DNA]</scope>
    <source>
        <strain evidence="3 4">JCM 15921</strain>
    </source>
</reference>
<feature type="region of interest" description="Disordered" evidence="1">
    <location>
        <begin position="1"/>
        <end position="35"/>
    </location>
</feature>
<organism evidence="3 4">
    <name type="scientific">Arthrobacter humicola</name>
    <dbReference type="NCBI Taxonomy" id="409291"/>
    <lineage>
        <taxon>Bacteria</taxon>
        <taxon>Bacillati</taxon>
        <taxon>Actinomycetota</taxon>
        <taxon>Actinomycetes</taxon>
        <taxon>Micrococcales</taxon>
        <taxon>Micrococcaceae</taxon>
        <taxon>Arthrobacter</taxon>
    </lineage>
</organism>
<feature type="compositionally biased region" description="Basic and acidic residues" evidence="1">
    <location>
        <begin position="1"/>
        <end position="10"/>
    </location>
</feature>
<keyword evidence="2" id="KW-1133">Transmembrane helix</keyword>
<keyword evidence="4" id="KW-1185">Reference proteome</keyword>
<keyword evidence="2" id="KW-0472">Membrane</keyword>
<protein>
    <recommendedName>
        <fullName evidence="5">Histidine kinase</fullName>
    </recommendedName>
</protein>
<keyword evidence="2" id="KW-0812">Transmembrane</keyword>
<dbReference type="Proteomes" id="UP001500102">
    <property type="component" value="Unassembled WGS sequence"/>
</dbReference>
<gene>
    <name evidence="3" type="ORF">GCM10009825_30070</name>
</gene>